<dbReference type="EMBL" id="CP012672">
    <property type="protein sequence ID" value="AUX34239.1"/>
    <property type="molecule type" value="Genomic_DNA"/>
</dbReference>
<accession>A0A4P2QV08</accession>
<reference evidence="3 4" key="1">
    <citation type="submission" date="2015-09" db="EMBL/GenBank/DDBJ databases">
        <title>Sorangium comparison.</title>
        <authorList>
            <person name="Zaburannyi N."/>
            <person name="Bunk B."/>
            <person name="Overmann J."/>
            <person name="Mueller R."/>
        </authorList>
    </citation>
    <scope>NUCLEOTIDE SEQUENCE [LARGE SCALE GENOMIC DNA]</scope>
    <source>
        <strain evidence="3 4">So ce836</strain>
    </source>
</reference>
<dbReference type="AlphaFoldDB" id="A0A4P2QV08"/>
<feature type="region of interest" description="Disordered" evidence="1">
    <location>
        <begin position="352"/>
        <end position="388"/>
    </location>
</feature>
<gene>
    <name evidence="3" type="ORF">SOCE836_064100</name>
</gene>
<protein>
    <submittedName>
        <fullName evidence="3">Uncharacterized protein</fullName>
    </submittedName>
</protein>
<evidence type="ECO:0000256" key="1">
    <source>
        <dbReference type="SAM" id="MobiDB-lite"/>
    </source>
</evidence>
<keyword evidence="2" id="KW-1133">Transmembrane helix</keyword>
<keyword evidence="2" id="KW-0812">Transmembrane</keyword>
<feature type="transmembrane region" description="Helical" evidence="2">
    <location>
        <begin position="16"/>
        <end position="39"/>
    </location>
</feature>
<dbReference type="RefSeq" id="WP_129577478.1">
    <property type="nucleotide sequence ID" value="NZ_CP012672.1"/>
</dbReference>
<sequence length="388" mass="41955">MGHRLLALVSDHHLDAWLSSVLVDGVATAGLLVLAAYAIRLSLRERRAAARAEASFDPGVALAPGEAVVMGTVERAQGADVAVRIEVEQEGSETESSGVWSHEWSETDRKVRVQPFYLRHASGARVRVEPGEDVMLVDALDGMILVDRTKRVRVAELVPGEQVFAVGELRRAPDPEAPTQGYRGVAQGFLLVPPSHGRRMLLSSEPLGQRFARRAAFHLRWAALAAFAAIAFNAAFAGFHARRWLGETVDVRVTQLREVEDGDTDHHMVTVQQSEGGAVFSDEVSHAAFARLRQGDALKARHVPSWPSASAVGPDVTAHSAAWVALPLLGVLAFAYLIRAHSARPWYEKKVVDQGSGKLPDVEPGAQAAAAKKAPKRPEGRRRETSSG</sequence>
<feature type="transmembrane region" description="Helical" evidence="2">
    <location>
        <begin position="320"/>
        <end position="338"/>
    </location>
</feature>
<keyword evidence="2" id="KW-0472">Membrane</keyword>
<dbReference type="Proteomes" id="UP000295497">
    <property type="component" value="Chromosome"/>
</dbReference>
<proteinExistence type="predicted"/>
<name>A0A4P2QV08_SORCE</name>
<feature type="compositionally biased region" description="Basic and acidic residues" evidence="1">
    <location>
        <begin position="376"/>
        <end position="388"/>
    </location>
</feature>
<evidence type="ECO:0000256" key="2">
    <source>
        <dbReference type="SAM" id="Phobius"/>
    </source>
</evidence>
<feature type="transmembrane region" description="Helical" evidence="2">
    <location>
        <begin position="219"/>
        <end position="239"/>
    </location>
</feature>
<organism evidence="3 4">
    <name type="scientific">Sorangium cellulosum</name>
    <name type="common">Polyangium cellulosum</name>
    <dbReference type="NCBI Taxonomy" id="56"/>
    <lineage>
        <taxon>Bacteria</taxon>
        <taxon>Pseudomonadati</taxon>
        <taxon>Myxococcota</taxon>
        <taxon>Polyangia</taxon>
        <taxon>Polyangiales</taxon>
        <taxon>Polyangiaceae</taxon>
        <taxon>Sorangium</taxon>
    </lineage>
</organism>
<feature type="compositionally biased region" description="Low complexity" evidence="1">
    <location>
        <begin position="363"/>
        <end position="372"/>
    </location>
</feature>
<evidence type="ECO:0000313" key="3">
    <source>
        <dbReference type="EMBL" id="AUX34239.1"/>
    </source>
</evidence>
<evidence type="ECO:0000313" key="4">
    <source>
        <dbReference type="Proteomes" id="UP000295497"/>
    </source>
</evidence>